<reference evidence="3" key="1">
    <citation type="submission" date="2020-04" db="EMBL/GenBank/DDBJ databases">
        <authorList>
            <person name="Alioto T."/>
            <person name="Alioto T."/>
            <person name="Gomez Garrido J."/>
        </authorList>
    </citation>
    <scope>NUCLEOTIDE SEQUENCE</scope>
    <source>
        <strain evidence="3">A484AB</strain>
    </source>
</reference>
<evidence type="ECO:0000256" key="1">
    <source>
        <dbReference type="SAM" id="MobiDB-lite"/>
    </source>
</evidence>
<feature type="signal peptide" evidence="2">
    <location>
        <begin position="1"/>
        <end position="19"/>
    </location>
</feature>
<protein>
    <submittedName>
        <fullName evidence="3">Uncharacterized protein</fullName>
    </submittedName>
</protein>
<feature type="region of interest" description="Disordered" evidence="1">
    <location>
        <begin position="22"/>
        <end position="53"/>
    </location>
</feature>
<accession>A0A6S7KH71</accession>
<feature type="chain" id="PRO_5044229390" evidence="2">
    <location>
        <begin position="20"/>
        <end position="53"/>
    </location>
</feature>
<name>A0A6S7KH71_PARCT</name>
<dbReference type="AlphaFoldDB" id="A0A6S7KH71"/>
<sequence>MRILSAVLVLALAATFVVSQDAKGNKGAKGVPGPGGFPGSSGPPGGQGGRVSG</sequence>
<feature type="compositionally biased region" description="Gly residues" evidence="1">
    <location>
        <begin position="30"/>
        <end position="53"/>
    </location>
</feature>
<comment type="caution">
    <text evidence="3">The sequence shown here is derived from an EMBL/GenBank/DDBJ whole genome shotgun (WGS) entry which is preliminary data.</text>
</comment>
<proteinExistence type="predicted"/>
<dbReference type="EMBL" id="CACRXK020014873">
    <property type="protein sequence ID" value="CAB4027553.1"/>
    <property type="molecule type" value="Genomic_DNA"/>
</dbReference>
<evidence type="ECO:0000313" key="3">
    <source>
        <dbReference type="EMBL" id="CAB4027553.1"/>
    </source>
</evidence>
<evidence type="ECO:0000256" key="2">
    <source>
        <dbReference type="SAM" id="SignalP"/>
    </source>
</evidence>
<keyword evidence="2" id="KW-0732">Signal</keyword>
<dbReference type="Proteomes" id="UP001152795">
    <property type="component" value="Unassembled WGS sequence"/>
</dbReference>
<gene>
    <name evidence="3" type="ORF">PACLA_8A085348</name>
</gene>
<organism evidence="3 4">
    <name type="scientific">Paramuricea clavata</name>
    <name type="common">Red gorgonian</name>
    <name type="synonym">Violescent sea-whip</name>
    <dbReference type="NCBI Taxonomy" id="317549"/>
    <lineage>
        <taxon>Eukaryota</taxon>
        <taxon>Metazoa</taxon>
        <taxon>Cnidaria</taxon>
        <taxon>Anthozoa</taxon>
        <taxon>Octocorallia</taxon>
        <taxon>Malacalcyonacea</taxon>
        <taxon>Plexauridae</taxon>
        <taxon>Paramuricea</taxon>
    </lineage>
</organism>
<keyword evidence="4" id="KW-1185">Reference proteome</keyword>
<evidence type="ECO:0000313" key="4">
    <source>
        <dbReference type="Proteomes" id="UP001152795"/>
    </source>
</evidence>